<dbReference type="Proteomes" id="UP000604046">
    <property type="component" value="Unassembled WGS sequence"/>
</dbReference>
<protein>
    <submittedName>
        <fullName evidence="1">Uncharacterized protein</fullName>
    </submittedName>
</protein>
<accession>A0A812SBQ5</accession>
<dbReference type="OrthoDB" id="422942at2759"/>
<dbReference type="EMBL" id="CAJNDS010002424">
    <property type="protein sequence ID" value="CAE7468614.1"/>
    <property type="molecule type" value="Genomic_DNA"/>
</dbReference>
<reference evidence="1" key="1">
    <citation type="submission" date="2021-02" db="EMBL/GenBank/DDBJ databases">
        <authorList>
            <person name="Dougan E. K."/>
            <person name="Rhodes N."/>
            <person name="Thang M."/>
            <person name="Chan C."/>
        </authorList>
    </citation>
    <scope>NUCLEOTIDE SEQUENCE</scope>
</reference>
<dbReference type="Gene3D" id="1.25.10.10">
    <property type="entry name" value="Leucine-rich Repeat Variant"/>
    <property type="match status" value="2"/>
</dbReference>
<name>A0A812SBQ5_9DINO</name>
<comment type="caution">
    <text evidence="1">The sequence shown here is derived from an EMBL/GenBank/DDBJ whole genome shotgun (WGS) entry which is preliminary data.</text>
</comment>
<sequence length="822" mass="91408">MDLLLHFSMYKGNAGMMMEKEVSQVIELAGRGSGHVEYVPIGVAIIANICESVDLHDRIVESPLFEVLTEHIHNDNTNVQMHVIRALMLLSLSPKYHHVILTTGAMANVCPIAMTERLSIAMRANALQMMAAVCATHPTTPTATDVIDLMFLICNSMENVDIRRAAALVIANASSDATNLVKANLAHKPYLEALSIAISKSQDSVLVDYLMQFFHNIVANTDAVVRATLLEEMIFSVLTDAWVVYLEAGFCYHADSHQEFVLQGGVRLVIQMYTKSKVEHVRLCCLLCLLYLAETGHSQRSIAQEKAVRHGSGLDTFSAFMFSDQLQLQQLGVYLLQNLLEFRENRRIFLALSEEKKCEEDYLESLLRLLPRVSTGQPNRIKAMKKDGKDKGEAEPILTKHDPFVLRCCIHCIALLSLEHHLGSFQRFVDLGLNKLLFDLFYSEQIDKSSGEAVVLFFANILHSSKQIQAQIMKGADVVQLLLSSRDMLFSPHTVSRCLSALLCISRVPDFKRVVLSHLDLLMADINANLNAEVRDEHFYQIAALQCALLSELARASYEYHERMARAGMVEALLVFITIAGKGLHGEVCIELLMGSVFGIAALVGSPTSGEHSMASLIFPATRMQLLLSLLRLPQEDINEAFHAGTVGLRTLQRVVYPNITPEELHVDQMDLLGFIGNCPIKPANFIYRNVIRTMCLLLAHHEMGPRVQQAITPSNVVPTCLFAMSGCEDTYVQVYGFLLVANFSRDRSLLYNFLNESGVINELLTTIRRSGPNASQPEDPVPVKDKLATVTGPWSSVAVSRNRFMLAMSALTNFAEPLAFD</sequence>
<gene>
    <name evidence="1" type="ORF">SNAT2548_LOCUS26231</name>
</gene>
<proteinExistence type="predicted"/>
<organism evidence="1 2">
    <name type="scientific">Symbiodinium natans</name>
    <dbReference type="NCBI Taxonomy" id="878477"/>
    <lineage>
        <taxon>Eukaryota</taxon>
        <taxon>Sar</taxon>
        <taxon>Alveolata</taxon>
        <taxon>Dinophyceae</taxon>
        <taxon>Suessiales</taxon>
        <taxon>Symbiodiniaceae</taxon>
        <taxon>Symbiodinium</taxon>
    </lineage>
</organism>
<evidence type="ECO:0000313" key="1">
    <source>
        <dbReference type="EMBL" id="CAE7468614.1"/>
    </source>
</evidence>
<keyword evidence="2" id="KW-1185">Reference proteome</keyword>
<dbReference type="InterPro" id="IPR016024">
    <property type="entry name" value="ARM-type_fold"/>
</dbReference>
<dbReference type="SUPFAM" id="SSF48371">
    <property type="entry name" value="ARM repeat"/>
    <property type="match status" value="2"/>
</dbReference>
<evidence type="ECO:0000313" key="2">
    <source>
        <dbReference type="Proteomes" id="UP000604046"/>
    </source>
</evidence>
<dbReference type="AlphaFoldDB" id="A0A812SBQ5"/>
<dbReference type="InterPro" id="IPR011989">
    <property type="entry name" value="ARM-like"/>
</dbReference>